<dbReference type="Gene3D" id="3.60.110.10">
    <property type="entry name" value="Carbon-nitrogen hydrolase"/>
    <property type="match status" value="1"/>
</dbReference>
<dbReference type="EMBL" id="CP067089">
    <property type="protein sequence ID" value="QQO08000.1"/>
    <property type="molecule type" value="Genomic_DNA"/>
</dbReference>
<dbReference type="SUPFAM" id="SSF56317">
    <property type="entry name" value="Carbon-nitrogen hydrolase"/>
    <property type="match status" value="1"/>
</dbReference>
<dbReference type="PROSITE" id="PS00032">
    <property type="entry name" value="ANTENNAPEDIA"/>
    <property type="match status" value="1"/>
</dbReference>
<reference evidence="12" key="1">
    <citation type="submission" date="2021-01" db="EMBL/GenBank/DDBJ databases">
        <title>Description of Breznakiella homolactica.</title>
        <authorList>
            <person name="Song Y."/>
            <person name="Brune A."/>
        </authorList>
    </citation>
    <scope>NUCLEOTIDE SEQUENCE</scope>
    <source>
        <strain evidence="12">RmG30</strain>
    </source>
</reference>
<feature type="transmembrane region" description="Helical" evidence="10">
    <location>
        <begin position="50"/>
        <end position="69"/>
    </location>
</feature>
<dbReference type="KEGG" id="bhc:JFL75_13740"/>
<evidence type="ECO:0000256" key="9">
    <source>
        <dbReference type="ARBA" id="ARBA00023315"/>
    </source>
</evidence>
<keyword evidence="4 10" id="KW-1003">Cell membrane</keyword>
<dbReference type="CDD" id="cd07571">
    <property type="entry name" value="ALP_N-acyl_transferase"/>
    <property type="match status" value="1"/>
</dbReference>
<keyword evidence="6 10" id="KW-0812">Transmembrane</keyword>
<feature type="domain" description="CN hydrolase" evidence="11">
    <location>
        <begin position="247"/>
        <end position="507"/>
    </location>
</feature>
<proteinExistence type="inferred from homology"/>
<feature type="transmembrane region" description="Helical" evidence="10">
    <location>
        <begin position="522"/>
        <end position="540"/>
    </location>
</feature>
<feature type="transmembrane region" description="Helical" evidence="10">
    <location>
        <begin position="122"/>
        <end position="146"/>
    </location>
</feature>
<dbReference type="PROSITE" id="PS50263">
    <property type="entry name" value="CN_HYDROLASE"/>
    <property type="match status" value="1"/>
</dbReference>
<evidence type="ECO:0000256" key="2">
    <source>
        <dbReference type="ARBA" id="ARBA00010065"/>
    </source>
</evidence>
<organism evidence="12 13">
    <name type="scientific">Breznakiella homolactica</name>
    <dbReference type="NCBI Taxonomy" id="2798577"/>
    <lineage>
        <taxon>Bacteria</taxon>
        <taxon>Pseudomonadati</taxon>
        <taxon>Spirochaetota</taxon>
        <taxon>Spirochaetia</taxon>
        <taxon>Spirochaetales</taxon>
        <taxon>Breznakiellaceae</taxon>
        <taxon>Breznakiella</taxon>
    </lineage>
</organism>
<evidence type="ECO:0000313" key="13">
    <source>
        <dbReference type="Proteomes" id="UP000595917"/>
    </source>
</evidence>
<dbReference type="InterPro" id="IPR045378">
    <property type="entry name" value="LNT_N"/>
</dbReference>
<feature type="transmembrane region" description="Helical" evidence="10">
    <location>
        <begin position="210"/>
        <end position="230"/>
    </location>
</feature>
<dbReference type="Proteomes" id="UP000595917">
    <property type="component" value="Chromosome"/>
</dbReference>
<evidence type="ECO:0000256" key="5">
    <source>
        <dbReference type="ARBA" id="ARBA00022679"/>
    </source>
</evidence>
<sequence>MKYCAAIVSGLFLAMAVPNEGALYGSVLLGFFCLAPYFAALRLSRSYGEAALMGFMFGAVSHTASSYWLVFFEGYAIWTVGATALVYGIAHAAVAGFLRFVSADRIGGNRAVAPGVRSFRPLLTAAVWTVWEWLKSVGFLGFPWGLVAYALNNRPRMIQIADITGVYGLSFILALSSAVIAEAVFCVPGLRFVKNGKSLRVRGISRLNPALPGAAVFAGLLAMTLIYGVYRLSRPTPVCGHVPLLLVQHNADSRNRSELNVLGEAVRLSREGTEQFRNYSDYPRPALIVWSESVLRRPFEEYRSYYVKNPPDNPLLPFLAETGIPLLTGAPVVHNWERYEASNSAVLISPDGGILFSYAKQHPVPFAEAVPFIEYPWMKRFMRDIVGFDGSWTMGTEYVVMELPRGDGKTLRFGTPICFEDAFAGLCGTFFERGADILINLTNDSWSRRKSAETQHFAAARFRAVENRRVLVRSANSGVTAVIDAEGGILGMLPLFESGFLAMDVPVQISGNPTVYAVLGDWLPALCALGLFGYIVLSLAGQKRRPRR</sequence>
<dbReference type="Pfam" id="PF00795">
    <property type="entry name" value="CN_hydrolase"/>
    <property type="match status" value="1"/>
</dbReference>
<keyword evidence="9 10" id="KW-0012">Acyltransferase</keyword>
<dbReference type="GO" id="GO:0005886">
    <property type="term" value="C:plasma membrane"/>
    <property type="evidence" value="ECO:0007669"/>
    <property type="project" value="UniProtKB-SubCell"/>
</dbReference>
<comment type="similarity">
    <text evidence="2 10">Belongs to the CN hydrolase family. Apolipoprotein N-acyltransferase subfamily.</text>
</comment>
<keyword evidence="7 10" id="KW-1133">Transmembrane helix</keyword>
<evidence type="ECO:0000256" key="4">
    <source>
        <dbReference type="ARBA" id="ARBA00022475"/>
    </source>
</evidence>
<comment type="catalytic activity">
    <reaction evidence="10">
        <text>N-terminal S-1,2-diacyl-sn-glyceryl-L-cysteinyl-[lipoprotein] + a glycerophospholipid = N-acyl-S-1,2-diacyl-sn-glyceryl-L-cysteinyl-[lipoprotein] + a 2-acyl-sn-glycero-3-phospholipid + H(+)</text>
        <dbReference type="Rhea" id="RHEA:48228"/>
        <dbReference type="Rhea" id="RHEA-COMP:14681"/>
        <dbReference type="Rhea" id="RHEA-COMP:14684"/>
        <dbReference type="ChEBI" id="CHEBI:15378"/>
        <dbReference type="ChEBI" id="CHEBI:136912"/>
        <dbReference type="ChEBI" id="CHEBI:140656"/>
        <dbReference type="ChEBI" id="CHEBI:140657"/>
        <dbReference type="ChEBI" id="CHEBI:140660"/>
        <dbReference type="EC" id="2.3.1.269"/>
    </reaction>
</comment>
<keyword evidence="3" id="KW-0217">Developmental protein</keyword>
<dbReference type="RefSeq" id="WP_215625306.1">
    <property type="nucleotide sequence ID" value="NZ_CP067089.2"/>
</dbReference>
<comment type="subcellular location">
    <subcellularLocation>
        <location evidence="1 10">Cell membrane</location>
        <topology evidence="1 10">Multi-pass membrane protein</topology>
    </subcellularLocation>
</comment>
<keyword evidence="8 10" id="KW-0472">Membrane</keyword>
<keyword evidence="5 10" id="KW-0808">Transferase</keyword>
<dbReference type="UniPathway" id="UPA00666"/>
<dbReference type="EC" id="2.3.1.269" evidence="10"/>
<evidence type="ECO:0000256" key="10">
    <source>
        <dbReference type="HAMAP-Rule" id="MF_01148"/>
    </source>
</evidence>
<feature type="transmembrane region" description="Helical" evidence="10">
    <location>
        <begin position="166"/>
        <end position="190"/>
    </location>
</feature>
<dbReference type="GO" id="GO:0003677">
    <property type="term" value="F:DNA binding"/>
    <property type="evidence" value="ECO:0007669"/>
    <property type="project" value="InterPro"/>
</dbReference>
<feature type="transmembrane region" description="Helical" evidence="10">
    <location>
        <begin position="26"/>
        <end position="43"/>
    </location>
</feature>
<dbReference type="GO" id="GO:0042158">
    <property type="term" value="P:lipoprotein biosynthetic process"/>
    <property type="evidence" value="ECO:0007669"/>
    <property type="project" value="UniProtKB-UniRule"/>
</dbReference>
<feature type="transmembrane region" description="Helical" evidence="10">
    <location>
        <begin position="75"/>
        <end position="101"/>
    </location>
</feature>
<dbReference type="PANTHER" id="PTHR38686">
    <property type="entry name" value="APOLIPOPROTEIN N-ACYLTRANSFERASE"/>
    <property type="match status" value="1"/>
</dbReference>
<dbReference type="PANTHER" id="PTHR38686:SF1">
    <property type="entry name" value="APOLIPOPROTEIN N-ACYLTRANSFERASE"/>
    <property type="match status" value="1"/>
</dbReference>
<evidence type="ECO:0000256" key="3">
    <source>
        <dbReference type="ARBA" id="ARBA00022473"/>
    </source>
</evidence>
<protein>
    <recommendedName>
        <fullName evidence="10">Apolipoprotein N-acyltransferase</fullName>
        <shortName evidence="10">ALP N-acyltransferase</shortName>
        <ecNumber evidence="10">2.3.1.269</ecNumber>
    </recommendedName>
</protein>
<dbReference type="GO" id="GO:0003700">
    <property type="term" value="F:DNA-binding transcription factor activity"/>
    <property type="evidence" value="ECO:0007669"/>
    <property type="project" value="InterPro"/>
</dbReference>
<gene>
    <name evidence="10 12" type="primary">lnt</name>
    <name evidence="12" type="ORF">JFL75_13740</name>
</gene>
<comment type="pathway">
    <text evidence="10">Protein modification; lipoprotein biosynthesis (N-acyl transfer).</text>
</comment>
<dbReference type="InterPro" id="IPR001827">
    <property type="entry name" value="Homeobox_Antennapedia_CS"/>
</dbReference>
<accession>A0A7T8B9I7</accession>
<dbReference type="GO" id="GO:0016410">
    <property type="term" value="F:N-acyltransferase activity"/>
    <property type="evidence" value="ECO:0007669"/>
    <property type="project" value="UniProtKB-UniRule"/>
</dbReference>
<keyword evidence="13" id="KW-1185">Reference proteome</keyword>
<dbReference type="InterPro" id="IPR036526">
    <property type="entry name" value="C-N_Hydrolase_sf"/>
</dbReference>
<dbReference type="InterPro" id="IPR004563">
    <property type="entry name" value="Apolipo_AcylTrfase"/>
</dbReference>
<evidence type="ECO:0000259" key="11">
    <source>
        <dbReference type="PROSITE" id="PS50263"/>
    </source>
</evidence>
<evidence type="ECO:0000313" key="12">
    <source>
        <dbReference type="EMBL" id="QQO08000.1"/>
    </source>
</evidence>
<comment type="function">
    <text evidence="10">Catalyzes the phospholipid dependent N-acylation of the N-terminal cysteine of apolipoprotein, the last step in lipoprotein maturation.</text>
</comment>
<dbReference type="NCBIfam" id="TIGR00546">
    <property type="entry name" value="lnt"/>
    <property type="match status" value="1"/>
</dbReference>
<evidence type="ECO:0000256" key="8">
    <source>
        <dbReference type="ARBA" id="ARBA00023136"/>
    </source>
</evidence>
<dbReference type="Pfam" id="PF20154">
    <property type="entry name" value="LNT_N"/>
    <property type="match status" value="1"/>
</dbReference>
<dbReference type="HAMAP" id="MF_01148">
    <property type="entry name" value="Lnt"/>
    <property type="match status" value="1"/>
</dbReference>
<evidence type="ECO:0000256" key="7">
    <source>
        <dbReference type="ARBA" id="ARBA00022989"/>
    </source>
</evidence>
<evidence type="ECO:0000256" key="6">
    <source>
        <dbReference type="ARBA" id="ARBA00022692"/>
    </source>
</evidence>
<evidence type="ECO:0000256" key="1">
    <source>
        <dbReference type="ARBA" id="ARBA00004651"/>
    </source>
</evidence>
<dbReference type="InterPro" id="IPR003010">
    <property type="entry name" value="C-N_Hydrolase"/>
</dbReference>
<dbReference type="AlphaFoldDB" id="A0A7T8B9I7"/>
<name>A0A7T8B9I7_9SPIR</name>